<feature type="domain" description="Zinc finger CGNR" evidence="1">
    <location>
        <begin position="147"/>
        <end position="188"/>
    </location>
</feature>
<evidence type="ECO:0000259" key="1">
    <source>
        <dbReference type="Pfam" id="PF11706"/>
    </source>
</evidence>
<accession>A0ABV8LPY8</accession>
<name>A0ABV8LPY8_9ACTN</name>
<reference evidence="3" key="1">
    <citation type="journal article" date="2019" name="Int. J. Syst. Evol. Microbiol.">
        <title>The Global Catalogue of Microorganisms (GCM) 10K type strain sequencing project: providing services to taxonomists for standard genome sequencing and annotation.</title>
        <authorList>
            <consortium name="The Broad Institute Genomics Platform"/>
            <consortium name="The Broad Institute Genome Sequencing Center for Infectious Disease"/>
            <person name="Wu L."/>
            <person name="Ma J."/>
        </authorList>
    </citation>
    <scope>NUCLEOTIDE SEQUENCE [LARGE SCALE GENOMIC DNA]</scope>
    <source>
        <strain evidence="3">CGMCC 4.7289</strain>
    </source>
</reference>
<dbReference type="InterPro" id="IPR010852">
    <property type="entry name" value="ABATE"/>
</dbReference>
<evidence type="ECO:0000313" key="2">
    <source>
        <dbReference type="EMBL" id="MFC4132443.1"/>
    </source>
</evidence>
<dbReference type="InterPro" id="IPR021005">
    <property type="entry name" value="Znf_CGNR"/>
</dbReference>
<dbReference type="SUPFAM" id="SSF160904">
    <property type="entry name" value="Jann2411-like"/>
    <property type="match status" value="1"/>
</dbReference>
<sequence length="190" mass="20092">MIETTPPPLVGEPLALDLVNTLATRPDGVPVDLLSEPASAAGWLAAQHGLGRLAAVHPGDLNLAALRTLRTHVADCVEAARHSTAPGPAALAALNDAVRAAPAYAQLSWQDGTLIRRTERSGVPGRDLLAELAEAAVALVTDPAVVRVRGCEGAQCRLLFLPAHPQRRWCSPATCGNRARVARHYQRRHG</sequence>
<dbReference type="InterPro" id="IPR023286">
    <property type="entry name" value="ABATE_dom_sf"/>
</dbReference>
<dbReference type="Pfam" id="PF11706">
    <property type="entry name" value="zf-CGNR"/>
    <property type="match status" value="1"/>
</dbReference>
<evidence type="ECO:0000313" key="3">
    <source>
        <dbReference type="Proteomes" id="UP001595816"/>
    </source>
</evidence>
<protein>
    <submittedName>
        <fullName evidence="2">CGNR zinc finger domain-containing protein</fullName>
    </submittedName>
</protein>
<dbReference type="EMBL" id="JBHSAY010000009">
    <property type="protein sequence ID" value="MFC4132443.1"/>
    <property type="molecule type" value="Genomic_DNA"/>
</dbReference>
<dbReference type="PANTHER" id="PTHR35525:SF3">
    <property type="entry name" value="BLL6575 PROTEIN"/>
    <property type="match status" value="1"/>
</dbReference>
<dbReference type="RefSeq" id="WP_253753229.1">
    <property type="nucleotide sequence ID" value="NZ_JAMZDZ010000001.1"/>
</dbReference>
<comment type="caution">
    <text evidence="2">The sequence shown here is derived from an EMBL/GenBank/DDBJ whole genome shotgun (WGS) entry which is preliminary data.</text>
</comment>
<dbReference type="PANTHER" id="PTHR35525">
    <property type="entry name" value="BLL6575 PROTEIN"/>
    <property type="match status" value="1"/>
</dbReference>
<dbReference type="Pfam" id="PF07336">
    <property type="entry name" value="ABATE"/>
    <property type="match status" value="1"/>
</dbReference>
<organism evidence="2 3">
    <name type="scientific">Hamadaea flava</name>
    <dbReference type="NCBI Taxonomy" id="1742688"/>
    <lineage>
        <taxon>Bacteria</taxon>
        <taxon>Bacillati</taxon>
        <taxon>Actinomycetota</taxon>
        <taxon>Actinomycetes</taxon>
        <taxon>Micromonosporales</taxon>
        <taxon>Micromonosporaceae</taxon>
        <taxon>Hamadaea</taxon>
    </lineage>
</organism>
<proteinExistence type="predicted"/>
<dbReference type="Gene3D" id="1.10.3300.10">
    <property type="entry name" value="Jann2411-like domain"/>
    <property type="match status" value="1"/>
</dbReference>
<gene>
    <name evidence="2" type="ORF">ACFOZ4_17685</name>
</gene>
<keyword evidence="3" id="KW-1185">Reference proteome</keyword>
<dbReference type="Proteomes" id="UP001595816">
    <property type="component" value="Unassembled WGS sequence"/>
</dbReference>